<evidence type="ECO:0000313" key="2">
    <source>
        <dbReference type="Proteomes" id="UP000236736"/>
    </source>
</evidence>
<dbReference type="InterPro" id="IPR052924">
    <property type="entry name" value="OsmC/Ohr_hydroprdx_reductase"/>
</dbReference>
<name>A0A1H5VAF8_9BACT</name>
<proteinExistence type="predicted"/>
<gene>
    <name evidence="1" type="ORF">SAMN03080598_01620</name>
</gene>
<dbReference type="InterPro" id="IPR036102">
    <property type="entry name" value="OsmC/Ohrsf"/>
</dbReference>
<reference evidence="2" key="1">
    <citation type="submission" date="2016-10" db="EMBL/GenBank/DDBJ databases">
        <authorList>
            <person name="Varghese N."/>
            <person name="Submissions S."/>
        </authorList>
    </citation>
    <scope>NUCLEOTIDE SEQUENCE [LARGE SCALE GENOMIC DNA]</scope>
    <source>
        <strain evidence="2">DSM 17298</strain>
    </source>
</reference>
<dbReference type="AlphaFoldDB" id="A0A1H5VAF8"/>
<protein>
    <submittedName>
        <fullName evidence="1">Uncharacterized OsmC-related protein</fullName>
    </submittedName>
</protein>
<dbReference type="SUPFAM" id="SSF82784">
    <property type="entry name" value="OsmC-like"/>
    <property type="match status" value="1"/>
</dbReference>
<dbReference type="InterPro" id="IPR015946">
    <property type="entry name" value="KH_dom-like_a/b"/>
</dbReference>
<keyword evidence="2" id="KW-1185">Reference proteome</keyword>
<dbReference type="Proteomes" id="UP000236736">
    <property type="component" value="Unassembled WGS sequence"/>
</dbReference>
<dbReference type="RefSeq" id="WP_103924294.1">
    <property type="nucleotide sequence ID" value="NZ_FNVR01000006.1"/>
</dbReference>
<dbReference type="Gene3D" id="3.30.300.20">
    <property type="match status" value="1"/>
</dbReference>
<dbReference type="PANTHER" id="PTHR35368">
    <property type="entry name" value="HYDROPEROXIDE REDUCTASE"/>
    <property type="match status" value="1"/>
</dbReference>
<dbReference type="PANTHER" id="PTHR35368:SF1">
    <property type="entry name" value="HYDROPEROXIDE REDUCTASE"/>
    <property type="match status" value="1"/>
</dbReference>
<dbReference type="OrthoDB" id="1433018at2"/>
<evidence type="ECO:0000313" key="1">
    <source>
        <dbReference type="EMBL" id="SEF84309.1"/>
    </source>
</evidence>
<dbReference type="Pfam" id="PF02566">
    <property type="entry name" value="OsmC"/>
    <property type="match status" value="1"/>
</dbReference>
<sequence length="188" mass="20375">MPNIKNGVILDNIEQLVGAIQQDPNVAKVQFKAQSEWNGGTQAKVTISEMFSNGQNMFGPERNFSLIVDEPAVLGGKDEYPNPVEYLASALCGCLTAGIATNAALFGTELEKINVEVLVNFDIHGVLGLDRSKPSGPLDLHYKVTLKGKNGANVDQLIKSKETLDKKSPIKNTIELPLRVTTEVVVEE</sequence>
<dbReference type="STRING" id="1120964.GCA_001313265_01661"/>
<organism evidence="1 2">
    <name type="scientific">Algoriphagus boritolerans DSM 17298 = JCM 18970</name>
    <dbReference type="NCBI Taxonomy" id="1120964"/>
    <lineage>
        <taxon>Bacteria</taxon>
        <taxon>Pseudomonadati</taxon>
        <taxon>Bacteroidota</taxon>
        <taxon>Cytophagia</taxon>
        <taxon>Cytophagales</taxon>
        <taxon>Cyclobacteriaceae</taxon>
        <taxon>Algoriphagus</taxon>
    </lineage>
</organism>
<dbReference type="EMBL" id="FNVR01000006">
    <property type="protein sequence ID" value="SEF84309.1"/>
    <property type="molecule type" value="Genomic_DNA"/>
</dbReference>
<dbReference type="InterPro" id="IPR003718">
    <property type="entry name" value="OsmC/Ohr_fam"/>
</dbReference>
<accession>A0A1H5VAF8</accession>